<reference evidence="1" key="3">
    <citation type="submission" date="2023-07" db="EMBL/GenBank/DDBJ databases">
        <title>An improved reference 1 genome and first organelle genomes of Quercus suber.</title>
        <authorList>
            <consortium name="Genosuber Consortium"/>
            <person name="Usie A."/>
            <person name="Serra O."/>
            <person name="Barros P."/>
        </authorList>
    </citation>
    <scope>NUCLEOTIDE SEQUENCE</scope>
    <source>
        <strain evidence="1">HL8</strain>
        <tissue evidence="1">Leaves</tissue>
    </source>
</reference>
<proteinExistence type="predicted"/>
<evidence type="ECO:0000313" key="1">
    <source>
        <dbReference type="EMBL" id="KAK7859016.1"/>
    </source>
</evidence>
<accession>A0AAW0M6Z5</accession>
<protein>
    <submittedName>
        <fullName evidence="1">Uncharacterized protein</fullName>
    </submittedName>
</protein>
<organism evidence="1">
    <name type="scientific">Quercus suber</name>
    <name type="common">Cork oak</name>
    <dbReference type="NCBI Taxonomy" id="58331"/>
    <lineage>
        <taxon>Eukaryota</taxon>
        <taxon>Viridiplantae</taxon>
        <taxon>Streptophyta</taxon>
        <taxon>Embryophyta</taxon>
        <taxon>Tracheophyta</taxon>
        <taxon>Spermatophyta</taxon>
        <taxon>Magnoliopsida</taxon>
        <taxon>eudicotyledons</taxon>
        <taxon>Gunneridae</taxon>
        <taxon>Pentapetalae</taxon>
        <taxon>rosids</taxon>
        <taxon>fabids</taxon>
        <taxon>Fagales</taxon>
        <taxon>Fagaceae</taxon>
        <taxon>Quercus</taxon>
    </lineage>
</organism>
<dbReference type="AlphaFoldDB" id="A0AAW0M6Z5"/>
<name>A0AAW0M6Z5_QUESU</name>
<comment type="caution">
    <text evidence="1">The sequence shown here is derived from an EMBL/GenBank/DDBJ whole genome shotgun (WGS) entry which is preliminary data.</text>
</comment>
<reference evidence="1" key="2">
    <citation type="journal article" date="2018" name="Sci. Data">
        <title>The draft genome sequence of cork oak.</title>
        <authorList>
            <person name="Ramos A.M."/>
            <person name="Usie A."/>
            <person name="Barbosa P."/>
            <person name="Barros P.M."/>
            <person name="Capote T."/>
            <person name="Chaves I."/>
            <person name="Simoes F."/>
            <person name="Abreu I."/>
            <person name="Carrasquinho I."/>
            <person name="Faro C."/>
            <person name="Guimaraes J.B."/>
            <person name="Mendonca D."/>
            <person name="Nobrega F."/>
            <person name="Rodrigues L."/>
            <person name="Saibo N.J.M."/>
            <person name="Varela M.C."/>
            <person name="Egas C."/>
            <person name="Matos J."/>
            <person name="Miguel C.M."/>
            <person name="Oliveira M.M."/>
            <person name="Ricardo C.P."/>
            <person name="Goncalves S."/>
        </authorList>
    </citation>
    <scope>NUCLEOTIDE SEQUENCE [LARGE SCALE GENOMIC DNA]</scope>
    <source>
        <strain evidence="1">HL8</strain>
    </source>
</reference>
<dbReference type="EMBL" id="PKMF04000015">
    <property type="protein sequence ID" value="KAK7859016.1"/>
    <property type="molecule type" value="Genomic_DNA"/>
</dbReference>
<sequence>MLVANFRDYREHRSELLMGRTLEDFDLLKKIWPDYLRHKIFWFARKTAMHASKAWAMDNVIRSHKIIVIYSISAIILRQSCSEIIIALGWTTGLLNHYLLFTLINLENHITVNLLPLQFQKRVFGVISNAHAGRSIWLETIQIASQNISI</sequence>
<gene>
    <name evidence="1" type="ORF">CFP56_008649</name>
</gene>
<reference evidence="1" key="1">
    <citation type="submission" date="2017-12" db="EMBL/GenBank/DDBJ databases">
        <authorList>
            <person name="Barbosa P."/>
            <person name="Usie A."/>
            <person name="Ramos A.M."/>
        </authorList>
    </citation>
    <scope>NUCLEOTIDE SEQUENCE</scope>
    <source>
        <strain evidence="1">HL8</strain>
        <tissue evidence="1">Leaves</tissue>
    </source>
</reference>